<reference evidence="1 2" key="1">
    <citation type="journal article" date="2022" name="New Phytol.">
        <title>Ecological generalism drives hyperdiversity of secondary metabolite gene clusters in xylarialean endophytes.</title>
        <authorList>
            <person name="Franco M.E.E."/>
            <person name="Wisecaver J.H."/>
            <person name="Arnold A.E."/>
            <person name="Ju Y.M."/>
            <person name="Slot J.C."/>
            <person name="Ahrendt S."/>
            <person name="Moore L.P."/>
            <person name="Eastman K.E."/>
            <person name="Scott K."/>
            <person name="Konkel Z."/>
            <person name="Mondo S.J."/>
            <person name="Kuo A."/>
            <person name="Hayes R.D."/>
            <person name="Haridas S."/>
            <person name="Andreopoulos B."/>
            <person name="Riley R."/>
            <person name="LaButti K."/>
            <person name="Pangilinan J."/>
            <person name="Lipzen A."/>
            <person name="Amirebrahimi M."/>
            <person name="Yan J."/>
            <person name="Adam C."/>
            <person name="Keymanesh K."/>
            <person name="Ng V."/>
            <person name="Louie K."/>
            <person name="Northen T."/>
            <person name="Drula E."/>
            <person name="Henrissat B."/>
            <person name="Hsieh H.M."/>
            <person name="Youens-Clark K."/>
            <person name="Lutzoni F."/>
            <person name="Miadlikowska J."/>
            <person name="Eastwood D.C."/>
            <person name="Hamelin R.C."/>
            <person name="Grigoriev I.V."/>
            <person name="U'Ren J.M."/>
        </authorList>
    </citation>
    <scope>NUCLEOTIDE SEQUENCE [LARGE SCALE GENOMIC DNA]</scope>
    <source>
        <strain evidence="1 2">ER1909</strain>
    </source>
</reference>
<dbReference type="EMBL" id="MU394352">
    <property type="protein sequence ID" value="KAI6083435.1"/>
    <property type="molecule type" value="Genomic_DNA"/>
</dbReference>
<name>A0ACC0CT11_9PEZI</name>
<accession>A0ACC0CT11</accession>
<gene>
    <name evidence="1" type="ORF">F4821DRAFT_280903</name>
</gene>
<dbReference type="Proteomes" id="UP001497680">
    <property type="component" value="Unassembled WGS sequence"/>
</dbReference>
<proteinExistence type="predicted"/>
<evidence type="ECO:0000313" key="1">
    <source>
        <dbReference type="EMBL" id="KAI6083435.1"/>
    </source>
</evidence>
<evidence type="ECO:0000313" key="2">
    <source>
        <dbReference type="Proteomes" id="UP001497680"/>
    </source>
</evidence>
<comment type="caution">
    <text evidence="1">The sequence shown here is derived from an EMBL/GenBank/DDBJ whole genome shotgun (WGS) entry which is preliminary data.</text>
</comment>
<sequence>MAKRHEALRTAFFANGDTGKPMQGVLVVPNLRLEHVILDNQNQVEEVVSEMRNHVFDISQARAVRIKLVSLSDNLHFIIQGYHHIAMDGISHGIFLSELEKAYNGTLRADTQILQYPDFTLRQIKEREQGTWIEQLAFWRRQFTPLPLEFPVLDLSRNPLRPPKLSFAFHSVKLTIDQPLRDEIKQLCRSLKVTPYHFYLTVFGILLFRHINNVVEDICIGVTDGNRKQMNVLKTLGLFLNILPLRCKFNPDLCFVKTLQAFKEASDDAFAHSNIPIEVLLDELKAPRSLSHNPLFQVLVNYRPNIQDAGVFCGCEAIGEMVSSGQHNYDICFDILDSQGRGNTIEIAVNNDMYTTEDAQALSQSYNSPEIHSKWSGSLINRIDDMTKAYSNRVALTDGNGESLTYKQMAHMVNGIASIILKQCADSTARRIGIFQAPCSKWICSMLAVLRVGASCVPLDLQVGKDRLLLMAQSCKLTHILVDADTVLEHEFLISTGAEIIDVSTVHELEIHEQHFVPNTAIPEACAIISYTSGSTGMPKGVPLSHSSYKNYVEMWGARWDFREGKEVVLQQSSLAFDMSISQILISLGYGGTLVIRNKTDRWDTSALSHLIVSEDVTFTFATPTEYINWIRQQRDLLSTSRWRGAVTGGEPVTIGLLQAFRSMGNSEIRLIDVYGPTEVTFGCADRLIPLGLTAANIPPEPLQELQFGLCPLPNYAIYILDDEMQPLPTGVSGRIAIGGAGVSIGYLGQTQLTTVAFSRDKHASLFMRQHGWVTLHVTEDRGRIDLHGHLHLEGRVQESTLVKMGGIRIDLKDIEATILNTMPKKVIQTVVSLRNSLDYSTPYLVAFVVLERSIGNDIDNLLVELPHKLPLPRYMRPSLVVALDTIPMTVSGEVARKSLFHKLPTY</sequence>
<protein>
    <submittedName>
        <fullName evidence="1">Uncharacterized protein</fullName>
    </submittedName>
</protein>
<keyword evidence="2" id="KW-1185">Reference proteome</keyword>
<organism evidence="1 2">
    <name type="scientific">Hypoxylon rubiginosum</name>
    <dbReference type="NCBI Taxonomy" id="110542"/>
    <lineage>
        <taxon>Eukaryota</taxon>
        <taxon>Fungi</taxon>
        <taxon>Dikarya</taxon>
        <taxon>Ascomycota</taxon>
        <taxon>Pezizomycotina</taxon>
        <taxon>Sordariomycetes</taxon>
        <taxon>Xylariomycetidae</taxon>
        <taxon>Xylariales</taxon>
        <taxon>Hypoxylaceae</taxon>
        <taxon>Hypoxylon</taxon>
    </lineage>
</organism>